<keyword evidence="9" id="KW-1185">Reference proteome</keyword>
<keyword evidence="1" id="KW-0147">Chitin-binding</keyword>
<dbReference type="SMART" id="SM00494">
    <property type="entry name" value="ChtBD2"/>
    <property type="match status" value="4"/>
</dbReference>
<keyword evidence="2 6" id="KW-0732">Signal</keyword>
<keyword evidence="5" id="KW-0325">Glycoprotein</keyword>
<sequence>MDLGRPSSPAVGVLGLVLVLLATSSLAQTNNTTDIDTNTQLDTRQLSQTIQPPYITCPGLYNQLFQDSSDCSSYYECNNNQLTKRRCPSGQVYNPATRACGVYPPPGGCQTTDAPRATATFKTAMIVPVFTCVPTIRPIDMNALTANCSTPALGRAATSTTLSVATGNTIHQGHLVRSAAPRRAVSSKMPVIAPDIMCVPTGMPREWPGQLFDPLRRSCGNINDPDNCQMPSGWRPAGGTGWVSGSFRCTQASGQFQDTSDCSRYYVCTNWNAQRMACPTGQLFDPLRRSCGNINDPDNCQMPSGWRPAGGTGWISGSFRCTQASGRFQDTSDCSRYYVCTNWNAQRMACPTGQLFDPFRRSCGNINDPDNCQMPSDWRPAGGAGWTGLISGSFRCTQASGRFQDASDCSRYYLCANWNAQRMACPTGQLFDPFRRSCGNINNPDNCQMPSNWRPAGGTGWTGQTSGSCKQLYCPVDFVKTFHFFNYGETKAF</sequence>
<dbReference type="GO" id="GO:0008061">
    <property type="term" value="F:chitin binding"/>
    <property type="evidence" value="ECO:0007669"/>
    <property type="project" value="UniProtKB-KW"/>
</dbReference>
<dbReference type="InterPro" id="IPR051940">
    <property type="entry name" value="Chitin_bind-dev_reg"/>
</dbReference>
<keyword evidence="3" id="KW-0677">Repeat</keyword>
<evidence type="ECO:0000256" key="4">
    <source>
        <dbReference type="ARBA" id="ARBA00023157"/>
    </source>
</evidence>
<dbReference type="InterPro" id="IPR036508">
    <property type="entry name" value="Chitin-bd_dom_sf"/>
</dbReference>
<feature type="domain" description="Chitin-binding type-2" evidence="7">
    <location>
        <begin position="318"/>
        <end position="374"/>
    </location>
</feature>
<dbReference type="PANTHER" id="PTHR23301">
    <property type="entry name" value="CHITIN BINDING PERITROPHIN-A"/>
    <property type="match status" value="1"/>
</dbReference>
<evidence type="ECO:0000256" key="3">
    <source>
        <dbReference type="ARBA" id="ARBA00022737"/>
    </source>
</evidence>
<keyword evidence="4" id="KW-1015">Disulfide bond</keyword>
<name>A0AAV4IJG3_9GAST</name>
<reference evidence="8 9" key="1">
    <citation type="journal article" date="2021" name="Elife">
        <title>Chloroplast acquisition without the gene transfer in kleptoplastic sea slugs, Plakobranchus ocellatus.</title>
        <authorList>
            <person name="Maeda T."/>
            <person name="Takahashi S."/>
            <person name="Yoshida T."/>
            <person name="Shimamura S."/>
            <person name="Takaki Y."/>
            <person name="Nagai Y."/>
            <person name="Toyoda A."/>
            <person name="Suzuki Y."/>
            <person name="Arimoto A."/>
            <person name="Ishii H."/>
            <person name="Satoh N."/>
            <person name="Nishiyama T."/>
            <person name="Hasebe M."/>
            <person name="Maruyama T."/>
            <person name="Minagawa J."/>
            <person name="Obokata J."/>
            <person name="Shigenobu S."/>
        </authorList>
    </citation>
    <scope>NUCLEOTIDE SEQUENCE [LARGE SCALE GENOMIC DNA]</scope>
</reference>
<dbReference type="PROSITE" id="PS50940">
    <property type="entry name" value="CHIT_BIND_II"/>
    <property type="match status" value="4"/>
</dbReference>
<evidence type="ECO:0000256" key="1">
    <source>
        <dbReference type="ARBA" id="ARBA00022669"/>
    </source>
</evidence>
<dbReference type="EMBL" id="BMAT01006249">
    <property type="protein sequence ID" value="GFS08847.1"/>
    <property type="molecule type" value="Genomic_DNA"/>
</dbReference>
<feature type="domain" description="Chitin-binding type-2" evidence="7">
    <location>
        <begin position="54"/>
        <end position="111"/>
    </location>
</feature>
<comment type="caution">
    <text evidence="8">The sequence shown here is derived from an EMBL/GenBank/DDBJ whole genome shotgun (WGS) entry which is preliminary data.</text>
</comment>
<dbReference type="Pfam" id="PF01607">
    <property type="entry name" value="CBM_14"/>
    <property type="match status" value="4"/>
</dbReference>
<evidence type="ECO:0000259" key="7">
    <source>
        <dbReference type="PROSITE" id="PS50940"/>
    </source>
</evidence>
<feature type="domain" description="Chitin-binding type-2" evidence="7">
    <location>
        <begin position="393"/>
        <end position="449"/>
    </location>
</feature>
<evidence type="ECO:0000256" key="5">
    <source>
        <dbReference type="ARBA" id="ARBA00023180"/>
    </source>
</evidence>
<feature type="signal peptide" evidence="6">
    <location>
        <begin position="1"/>
        <end position="27"/>
    </location>
</feature>
<evidence type="ECO:0000313" key="9">
    <source>
        <dbReference type="Proteomes" id="UP000762676"/>
    </source>
</evidence>
<gene>
    <name evidence="8" type="ORF">ElyMa_003022900</name>
</gene>
<evidence type="ECO:0000256" key="6">
    <source>
        <dbReference type="SAM" id="SignalP"/>
    </source>
</evidence>
<evidence type="ECO:0000313" key="8">
    <source>
        <dbReference type="EMBL" id="GFS08847.1"/>
    </source>
</evidence>
<feature type="chain" id="PRO_5043405476" evidence="6">
    <location>
        <begin position="28"/>
        <end position="493"/>
    </location>
</feature>
<dbReference type="PANTHER" id="PTHR23301:SF0">
    <property type="entry name" value="CHITIN-BINDING TYPE-2 DOMAIN-CONTAINING PROTEIN-RELATED"/>
    <property type="match status" value="1"/>
</dbReference>
<dbReference type="Proteomes" id="UP000762676">
    <property type="component" value="Unassembled WGS sequence"/>
</dbReference>
<organism evidence="8 9">
    <name type="scientific">Elysia marginata</name>
    <dbReference type="NCBI Taxonomy" id="1093978"/>
    <lineage>
        <taxon>Eukaryota</taxon>
        <taxon>Metazoa</taxon>
        <taxon>Spiralia</taxon>
        <taxon>Lophotrochozoa</taxon>
        <taxon>Mollusca</taxon>
        <taxon>Gastropoda</taxon>
        <taxon>Heterobranchia</taxon>
        <taxon>Euthyneura</taxon>
        <taxon>Panpulmonata</taxon>
        <taxon>Sacoglossa</taxon>
        <taxon>Placobranchoidea</taxon>
        <taxon>Plakobranchidae</taxon>
        <taxon>Elysia</taxon>
    </lineage>
</organism>
<evidence type="ECO:0000256" key="2">
    <source>
        <dbReference type="ARBA" id="ARBA00022729"/>
    </source>
</evidence>
<protein>
    <submittedName>
        <fullName evidence="8">Chondroitin proteoglycan 2</fullName>
    </submittedName>
</protein>
<dbReference type="Gene3D" id="2.170.140.10">
    <property type="entry name" value="Chitin binding domain"/>
    <property type="match status" value="4"/>
</dbReference>
<dbReference type="SUPFAM" id="SSF57625">
    <property type="entry name" value="Invertebrate chitin-binding proteins"/>
    <property type="match status" value="4"/>
</dbReference>
<proteinExistence type="predicted"/>
<accession>A0AAV4IJG3</accession>
<feature type="domain" description="Chitin-binding type-2" evidence="7">
    <location>
        <begin position="246"/>
        <end position="302"/>
    </location>
</feature>
<dbReference type="GO" id="GO:0005576">
    <property type="term" value="C:extracellular region"/>
    <property type="evidence" value="ECO:0007669"/>
    <property type="project" value="InterPro"/>
</dbReference>
<dbReference type="AlphaFoldDB" id="A0AAV4IJG3"/>
<dbReference type="InterPro" id="IPR002557">
    <property type="entry name" value="Chitin-bd_dom"/>
</dbReference>